<feature type="transmembrane region" description="Helical" evidence="7">
    <location>
        <begin position="328"/>
        <end position="353"/>
    </location>
</feature>
<evidence type="ECO:0000259" key="9">
    <source>
        <dbReference type="Pfam" id="PF12704"/>
    </source>
</evidence>
<dbReference type="EMBL" id="PNIO01000036">
    <property type="protein sequence ID" value="PMP70900.1"/>
    <property type="molecule type" value="Genomic_DNA"/>
</dbReference>
<dbReference type="InterPro" id="IPR051447">
    <property type="entry name" value="Lipoprotein-release_system"/>
</dbReference>
<dbReference type="Pfam" id="PF12704">
    <property type="entry name" value="MacB_PCD"/>
    <property type="match status" value="1"/>
</dbReference>
<comment type="subcellular location">
    <subcellularLocation>
        <location evidence="1">Cell membrane</location>
        <topology evidence="1">Multi-pass membrane protein</topology>
    </subcellularLocation>
</comment>
<organism evidence="10 11">
    <name type="scientific">Thermodesulfovibrio aggregans</name>
    <dbReference type="NCBI Taxonomy" id="86166"/>
    <lineage>
        <taxon>Bacteria</taxon>
        <taxon>Pseudomonadati</taxon>
        <taxon>Nitrospirota</taxon>
        <taxon>Thermodesulfovibrionia</taxon>
        <taxon>Thermodesulfovibrionales</taxon>
        <taxon>Thermodesulfovibrionaceae</taxon>
        <taxon>Thermodesulfovibrio</taxon>
    </lineage>
</organism>
<dbReference type="GO" id="GO:0098797">
    <property type="term" value="C:plasma membrane protein complex"/>
    <property type="evidence" value="ECO:0007669"/>
    <property type="project" value="TreeGrafter"/>
</dbReference>
<proteinExistence type="inferred from homology"/>
<evidence type="ECO:0000256" key="5">
    <source>
        <dbReference type="ARBA" id="ARBA00022989"/>
    </source>
</evidence>
<evidence type="ECO:0000313" key="11">
    <source>
        <dbReference type="Proteomes" id="UP000242288"/>
    </source>
</evidence>
<feature type="transmembrane region" description="Helical" evidence="7">
    <location>
        <begin position="282"/>
        <end position="308"/>
    </location>
</feature>
<evidence type="ECO:0000256" key="2">
    <source>
        <dbReference type="ARBA" id="ARBA00005236"/>
    </source>
</evidence>
<evidence type="ECO:0000256" key="7">
    <source>
        <dbReference type="SAM" id="Phobius"/>
    </source>
</evidence>
<dbReference type="PANTHER" id="PTHR30489">
    <property type="entry name" value="LIPOPROTEIN-RELEASING SYSTEM TRANSMEMBRANE PROTEIN LOLE"/>
    <property type="match status" value="1"/>
</dbReference>
<dbReference type="Pfam" id="PF02687">
    <property type="entry name" value="FtsX"/>
    <property type="match status" value="1"/>
</dbReference>
<evidence type="ECO:0000256" key="3">
    <source>
        <dbReference type="ARBA" id="ARBA00022475"/>
    </source>
</evidence>
<feature type="transmembrane region" description="Helical" evidence="7">
    <location>
        <begin position="381"/>
        <end position="399"/>
    </location>
</feature>
<dbReference type="PANTHER" id="PTHR30489:SF0">
    <property type="entry name" value="LIPOPROTEIN-RELEASING SYSTEM TRANSMEMBRANE PROTEIN LOLE"/>
    <property type="match status" value="1"/>
</dbReference>
<evidence type="ECO:0000256" key="6">
    <source>
        <dbReference type="ARBA" id="ARBA00023136"/>
    </source>
</evidence>
<evidence type="ECO:0000259" key="8">
    <source>
        <dbReference type="Pfam" id="PF02687"/>
    </source>
</evidence>
<keyword evidence="3" id="KW-1003">Cell membrane</keyword>
<dbReference type="Proteomes" id="UP000242288">
    <property type="component" value="Unassembled WGS sequence"/>
</dbReference>
<dbReference type="AlphaFoldDB" id="A0A2J6WKL1"/>
<dbReference type="GO" id="GO:0044874">
    <property type="term" value="P:lipoprotein localization to outer membrane"/>
    <property type="evidence" value="ECO:0007669"/>
    <property type="project" value="TreeGrafter"/>
</dbReference>
<protein>
    <submittedName>
        <fullName evidence="10">ABC transporter permease</fullName>
    </submittedName>
</protein>
<gene>
    <name evidence="10" type="ORF">C0186_04590</name>
</gene>
<keyword evidence="6 7" id="KW-0472">Membrane</keyword>
<keyword evidence="4 7" id="KW-0812">Transmembrane</keyword>
<evidence type="ECO:0000256" key="1">
    <source>
        <dbReference type="ARBA" id="ARBA00004651"/>
    </source>
</evidence>
<evidence type="ECO:0000256" key="4">
    <source>
        <dbReference type="ARBA" id="ARBA00022692"/>
    </source>
</evidence>
<keyword evidence="5 7" id="KW-1133">Transmembrane helix</keyword>
<dbReference type="InterPro" id="IPR003838">
    <property type="entry name" value="ABC3_permease_C"/>
</dbReference>
<feature type="domain" description="ABC3 transporter permease C-terminal" evidence="8">
    <location>
        <begin position="286"/>
        <end position="409"/>
    </location>
</feature>
<accession>A0A2J6WKL1</accession>
<dbReference type="InterPro" id="IPR025857">
    <property type="entry name" value="MacB_PCD"/>
</dbReference>
<feature type="domain" description="MacB-like periplasmic core" evidence="9">
    <location>
        <begin position="19"/>
        <end position="257"/>
    </location>
</feature>
<name>A0A2J6WKL1_9BACT</name>
<comment type="caution">
    <text evidence="10">The sequence shown here is derived from an EMBL/GenBank/DDBJ whole genome shotgun (WGS) entry which is preliminary data.</text>
</comment>
<reference evidence="10 11" key="1">
    <citation type="submission" date="2018-01" db="EMBL/GenBank/DDBJ databases">
        <title>Metagenomic assembled genomes from two thermal pools in the Uzon Caldera, Kamchatka, Russia.</title>
        <authorList>
            <person name="Wilkins L."/>
            <person name="Ettinger C."/>
        </authorList>
    </citation>
    <scope>NUCLEOTIDE SEQUENCE [LARGE SCALE GENOMIC DNA]</scope>
    <source>
        <strain evidence="10">ZAV-04</strain>
    </source>
</reference>
<feature type="transmembrane region" description="Helical" evidence="7">
    <location>
        <begin position="20"/>
        <end position="40"/>
    </location>
</feature>
<comment type="similarity">
    <text evidence="2">Belongs to the ABC-4 integral membrane protein family. LolC/E subfamily.</text>
</comment>
<sequence>MKHIVFVTLKLLFERKRQTIVAIVGVSIGVGIFIAMASLMNGFQKYFIEQALDVNAHITLKAKDEFDKEKILKKVYGDNSYFKVYGAKPKELKDKIVDYKFLIEKYKKDKEIIGIAPHLTGQGIVKYGTVDKSASLIGIDPVMERKASVIDKFVLNKKLDMLISDKDSIIMGKLLARDLGVDEVGKKVIITSSYGITHLFKVVDFFESGITMLDQTRIYMNLKTLQTILNKPNEVNEIIFKIKDVYRANEIADRINRETGYYTESWQKAFRNFLQLFKIQNYITYMIVFAILVVSAFGIFNIIMMTVLEKKRDIAILKALGYENIDIIKIFVFHGIIIGFLGAILGCLLGYALQEFLASVNVSVEGLVKTKGFALDRNPLYFLYGILFAFTFSTLAAFYPSYKASKLNPVDIFRSSV</sequence>
<evidence type="ECO:0000313" key="10">
    <source>
        <dbReference type="EMBL" id="PMP70900.1"/>
    </source>
</evidence>